<protein>
    <recommendedName>
        <fullName evidence="4">Ubiquitin-like protease family profile domain-containing protein</fullName>
    </recommendedName>
</protein>
<keyword evidence="6" id="KW-1185">Reference proteome</keyword>
<dbReference type="AlphaFoldDB" id="A0ABD3E3I1"/>
<dbReference type="Proteomes" id="UP001632038">
    <property type="component" value="Unassembled WGS sequence"/>
</dbReference>
<dbReference type="EMBL" id="JAVIJP010000007">
    <property type="protein sequence ID" value="KAL3648676.1"/>
    <property type="molecule type" value="Genomic_DNA"/>
</dbReference>
<name>A0ABD3E3I1_9LAMI</name>
<dbReference type="Gene3D" id="3.40.395.10">
    <property type="entry name" value="Adenoviral Proteinase, Chain A"/>
    <property type="match status" value="1"/>
</dbReference>
<comment type="similarity">
    <text evidence="1">Belongs to the peptidase C48 family.</text>
</comment>
<evidence type="ECO:0000256" key="2">
    <source>
        <dbReference type="ARBA" id="ARBA00022670"/>
    </source>
</evidence>
<gene>
    <name evidence="5" type="ORF">CASFOL_005079</name>
</gene>
<dbReference type="Pfam" id="PF02902">
    <property type="entry name" value="Peptidase_C48"/>
    <property type="match status" value="1"/>
</dbReference>
<feature type="domain" description="Ubiquitin-like protease family profile" evidence="4">
    <location>
        <begin position="329"/>
        <end position="455"/>
    </location>
</feature>
<proteinExistence type="inferred from homology"/>
<dbReference type="SUPFAM" id="SSF54001">
    <property type="entry name" value="Cysteine proteinases"/>
    <property type="match status" value="1"/>
</dbReference>
<dbReference type="GO" id="GO:0006508">
    <property type="term" value="P:proteolysis"/>
    <property type="evidence" value="ECO:0007669"/>
    <property type="project" value="UniProtKB-KW"/>
</dbReference>
<dbReference type="InterPro" id="IPR003653">
    <property type="entry name" value="Peptidase_C48_C"/>
</dbReference>
<evidence type="ECO:0000313" key="6">
    <source>
        <dbReference type="Proteomes" id="UP001632038"/>
    </source>
</evidence>
<dbReference type="GO" id="GO:0008233">
    <property type="term" value="F:peptidase activity"/>
    <property type="evidence" value="ECO:0007669"/>
    <property type="project" value="UniProtKB-KW"/>
</dbReference>
<evidence type="ECO:0000256" key="1">
    <source>
        <dbReference type="ARBA" id="ARBA00005234"/>
    </source>
</evidence>
<accession>A0ABD3E3I1</accession>
<dbReference type="InterPro" id="IPR038765">
    <property type="entry name" value="Papain-like_cys_pep_sf"/>
</dbReference>
<evidence type="ECO:0000259" key="4">
    <source>
        <dbReference type="Pfam" id="PF02902"/>
    </source>
</evidence>
<comment type="caution">
    <text evidence="5">The sequence shown here is derived from an EMBL/GenBank/DDBJ whole genome shotgun (WGS) entry which is preliminary data.</text>
</comment>
<organism evidence="5 6">
    <name type="scientific">Castilleja foliolosa</name>
    <dbReference type="NCBI Taxonomy" id="1961234"/>
    <lineage>
        <taxon>Eukaryota</taxon>
        <taxon>Viridiplantae</taxon>
        <taxon>Streptophyta</taxon>
        <taxon>Embryophyta</taxon>
        <taxon>Tracheophyta</taxon>
        <taxon>Spermatophyta</taxon>
        <taxon>Magnoliopsida</taxon>
        <taxon>eudicotyledons</taxon>
        <taxon>Gunneridae</taxon>
        <taxon>Pentapetalae</taxon>
        <taxon>asterids</taxon>
        <taxon>lamiids</taxon>
        <taxon>Lamiales</taxon>
        <taxon>Orobanchaceae</taxon>
        <taxon>Pedicularideae</taxon>
        <taxon>Castillejinae</taxon>
        <taxon>Castilleja</taxon>
    </lineage>
</organism>
<evidence type="ECO:0000256" key="3">
    <source>
        <dbReference type="ARBA" id="ARBA00022801"/>
    </source>
</evidence>
<keyword evidence="2" id="KW-0645">Protease</keyword>
<reference evidence="6" key="1">
    <citation type="journal article" date="2024" name="IScience">
        <title>Strigolactones Initiate the Formation of Haustorium-like Structures in Castilleja.</title>
        <authorList>
            <person name="Buerger M."/>
            <person name="Peterson D."/>
            <person name="Chory J."/>
        </authorList>
    </citation>
    <scope>NUCLEOTIDE SEQUENCE [LARGE SCALE GENOMIC DNA]</scope>
</reference>
<sequence length="459" mass="52609">MIQSSTWLYPVLLSKRSSYSVGMKTRVSQTWTNEQVKGLTPSFVKRVNDDEEPTENVQDKAIPDVDEQEYEGTDPFIHEEPAGNGFWEQKTVSGIQDTVSGILEIVSWDKEQYLGSKKRFLGTRKQFLGKKPASKKQFVGEIFNYRVDGDKELTENVRNVGLVTPKEPRPKRLKLISRFRMTPFVDCMDENRRKGVKAMFTKWKRQVNANKRDVGFNPKFYVGPDYFMEIEKTRTHLSTAHINAYLAVLWRRLESGVRLRPGVSLQTLNIQDSSFYVNAPVKAWNTLHPPGVECVSVHYPEWDVPTILIEYVNGALPRWGQPWSTVSNVVLVCNVELHWVVCLLRIDAWEITLFDSLPSPDRVRQLEPLSRLIPYVIAKGGYFDAKSVASRFDRMPVVPCPTDDELVQGDVHSCGVFACMYIERMIARDFPQSSSMSAVQEYRQKIALEIFAHTEEVTS</sequence>
<evidence type="ECO:0000313" key="5">
    <source>
        <dbReference type="EMBL" id="KAL3648676.1"/>
    </source>
</evidence>
<keyword evidence="3" id="KW-0378">Hydrolase</keyword>